<reference evidence="2" key="1">
    <citation type="submission" date="2019-06" db="EMBL/GenBank/DDBJ databases">
        <title>Complete genome sequence of Methylogaea oryzae strain JCM16910.</title>
        <authorList>
            <person name="Asakawa S."/>
        </authorList>
    </citation>
    <scope>NUCLEOTIDE SEQUENCE</scope>
    <source>
        <strain evidence="2">E10</strain>
    </source>
</reference>
<gene>
    <name evidence="2" type="ORF">MoryE10_24180</name>
</gene>
<dbReference type="InterPro" id="IPR050708">
    <property type="entry name" value="T6SS_VgrG/RHS"/>
</dbReference>
<dbReference type="InterPro" id="IPR022385">
    <property type="entry name" value="Rhs_assc_core"/>
</dbReference>
<keyword evidence="3" id="KW-1185">Reference proteome</keyword>
<feature type="domain" description="RHS protein conserved region" evidence="1">
    <location>
        <begin position="19"/>
        <end position="50"/>
    </location>
</feature>
<dbReference type="PANTHER" id="PTHR32305">
    <property type="match status" value="1"/>
</dbReference>
<dbReference type="PANTHER" id="PTHR32305:SF15">
    <property type="entry name" value="PROTEIN RHSA-RELATED"/>
    <property type="match status" value="1"/>
</dbReference>
<name>A0A8D4VQF5_9GAMM</name>
<evidence type="ECO:0000259" key="1">
    <source>
        <dbReference type="Pfam" id="PF03527"/>
    </source>
</evidence>
<organism evidence="2 3">
    <name type="scientific">Methylogaea oryzae</name>
    <dbReference type="NCBI Taxonomy" id="1295382"/>
    <lineage>
        <taxon>Bacteria</taxon>
        <taxon>Pseudomonadati</taxon>
        <taxon>Pseudomonadota</taxon>
        <taxon>Gammaproteobacteria</taxon>
        <taxon>Methylococcales</taxon>
        <taxon>Methylococcaceae</taxon>
        <taxon>Methylogaea</taxon>
    </lineage>
</organism>
<dbReference type="NCBIfam" id="TIGR03696">
    <property type="entry name" value="Rhs_assc_core"/>
    <property type="match status" value="1"/>
</dbReference>
<dbReference type="InterPro" id="IPR001826">
    <property type="entry name" value="RHS"/>
</dbReference>
<evidence type="ECO:0000313" key="2">
    <source>
        <dbReference type="EMBL" id="BBL71812.1"/>
    </source>
</evidence>
<dbReference type="KEGG" id="moz:MoryE10_24180"/>
<dbReference type="AlphaFoldDB" id="A0A8D4VQF5"/>
<accession>A0A8D4VQF5</accession>
<dbReference type="Proteomes" id="UP000824988">
    <property type="component" value="Chromosome"/>
</dbReference>
<dbReference type="Pfam" id="PF03527">
    <property type="entry name" value="RHS"/>
    <property type="match status" value="1"/>
</dbReference>
<sequence length="174" mass="19439">MAVAAKSDDDERPAGLYDIHTDHLGAPRALLDQDNQIAWTWHSDPYGAAWNGERGKITYNLRLPGQYYDRETGLHYNYFRDYDPGTGRYIESDPIGLKGGVNTYAYVGNNPIHWIDPLGLERKPGKTPPNSWPTPPIEACGKKPKWSPSGYWEGKKGRNLTGVTIPTEQALIVA</sequence>
<dbReference type="EMBL" id="AP019782">
    <property type="protein sequence ID" value="BBL71812.1"/>
    <property type="molecule type" value="Genomic_DNA"/>
</dbReference>
<proteinExistence type="predicted"/>
<evidence type="ECO:0000313" key="3">
    <source>
        <dbReference type="Proteomes" id="UP000824988"/>
    </source>
</evidence>
<dbReference type="RefSeq" id="WP_221047193.1">
    <property type="nucleotide sequence ID" value="NZ_AP019782.1"/>
</dbReference>
<protein>
    <recommendedName>
        <fullName evidence="1">RHS protein conserved region domain-containing protein</fullName>
    </recommendedName>
</protein>